<gene>
    <name evidence="3" type="ORF">JOC94_000308</name>
</gene>
<evidence type="ECO:0008006" key="5">
    <source>
        <dbReference type="Google" id="ProtNLM"/>
    </source>
</evidence>
<reference evidence="3 4" key="1">
    <citation type="submission" date="2021-01" db="EMBL/GenBank/DDBJ databases">
        <title>Genomic Encyclopedia of Type Strains, Phase IV (KMG-IV): sequencing the most valuable type-strain genomes for metagenomic binning, comparative biology and taxonomic classification.</title>
        <authorList>
            <person name="Goeker M."/>
        </authorList>
    </citation>
    <scope>NUCLEOTIDE SEQUENCE [LARGE SCALE GENOMIC DNA]</scope>
    <source>
        <strain evidence="3 4">DSM 105453</strain>
    </source>
</reference>
<dbReference type="Proteomes" id="UP000823485">
    <property type="component" value="Unassembled WGS sequence"/>
</dbReference>
<evidence type="ECO:0000259" key="2">
    <source>
        <dbReference type="Pfam" id="PF13739"/>
    </source>
</evidence>
<dbReference type="InterPro" id="IPR025303">
    <property type="entry name" value="PdaC"/>
</dbReference>
<name>A0ABS2R144_9BACI</name>
<dbReference type="Pfam" id="PF11738">
    <property type="entry name" value="DUF3298"/>
    <property type="match status" value="1"/>
</dbReference>
<dbReference type="EMBL" id="JAFBFH010000001">
    <property type="protein sequence ID" value="MBM7713342.1"/>
    <property type="molecule type" value="Genomic_DNA"/>
</dbReference>
<evidence type="ECO:0000313" key="3">
    <source>
        <dbReference type="EMBL" id="MBM7713342.1"/>
    </source>
</evidence>
<dbReference type="Gene3D" id="3.90.640.20">
    <property type="entry name" value="Heat-shock cognate protein, ATPase"/>
    <property type="match status" value="1"/>
</dbReference>
<accession>A0ABS2R144</accession>
<feature type="domain" description="DUF3298" evidence="1">
    <location>
        <begin position="116"/>
        <end position="185"/>
    </location>
</feature>
<dbReference type="InterPro" id="IPR037126">
    <property type="entry name" value="PdaC/RsiV-like_sf"/>
</dbReference>
<dbReference type="InterPro" id="IPR021729">
    <property type="entry name" value="DUF3298"/>
</dbReference>
<keyword evidence="4" id="KW-1185">Reference proteome</keyword>
<dbReference type="RefSeq" id="WP_077110066.1">
    <property type="nucleotide sequence ID" value="NZ_JAFBFH010000001.1"/>
</dbReference>
<evidence type="ECO:0000259" key="1">
    <source>
        <dbReference type="Pfam" id="PF11738"/>
    </source>
</evidence>
<sequence>MLNALPVNIQTSKAYFGPQQSVFYPQVSEMKNRDLEKMINRTIMQQTKQLIQQQAGDIPTPIEEMIGSYEIKNNQRNILSMSLSNYAYHYHAAHGMTYIKSLTFDLKKGKLCALQNLFKPGSDYVERLSAIIQSQIKQRNIPLLNGQVRIGPNQDFYIADKALVIFFQLYEITPYVFGFPMFPISVYDIQDIIDENGPLGRMAVNN</sequence>
<dbReference type="Pfam" id="PF13739">
    <property type="entry name" value="PdaC"/>
    <property type="match status" value="1"/>
</dbReference>
<dbReference type="Gene3D" id="3.30.565.40">
    <property type="entry name" value="Fervidobacterium nodosum Rt17-B1 like"/>
    <property type="match status" value="1"/>
</dbReference>
<proteinExistence type="predicted"/>
<protein>
    <recommendedName>
        <fullName evidence="5">DUF3298 domain-containing protein</fullName>
    </recommendedName>
</protein>
<organism evidence="3 4">
    <name type="scientific">Siminovitchia thermophila</name>
    <dbReference type="NCBI Taxonomy" id="1245522"/>
    <lineage>
        <taxon>Bacteria</taxon>
        <taxon>Bacillati</taxon>
        <taxon>Bacillota</taxon>
        <taxon>Bacilli</taxon>
        <taxon>Bacillales</taxon>
        <taxon>Bacillaceae</taxon>
        <taxon>Siminovitchia</taxon>
    </lineage>
</organism>
<comment type="caution">
    <text evidence="3">The sequence shown here is derived from an EMBL/GenBank/DDBJ whole genome shotgun (WGS) entry which is preliminary data.</text>
</comment>
<feature type="domain" description="Deacetylase PdaC" evidence="2">
    <location>
        <begin position="22"/>
        <end position="97"/>
    </location>
</feature>
<evidence type="ECO:0000313" key="4">
    <source>
        <dbReference type="Proteomes" id="UP000823485"/>
    </source>
</evidence>